<evidence type="ECO:0000313" key="5">
    <source>
        <dbReference type="EMBL" id="CAI9962949.1"/>
    </source>
</evidence>
<evidence type="ECO:0000313" key="12">
    <source>
        <dbReference type="EMBL" id="CAL6115760.1"/>
    </source>
</evidence>
<gene>
    <name evidence="1" type="ORF">HINF_LOCUS36638</name>
    <name evidence="2" type="ORF">HINF_LOCUS36640</name>
    <name evidence="3" type="ORF">HINF_LOCUS36643</name>
    <name evidence="4" type="ORF">HINF_LOCUS36644</name>
    <name evidence="7" type="ORF">HINF_LOCUS42338</name>
    <name evidence="8" type="ORF">HINF_LOCUS42340</name>
    <name evidence="9" type="ORF">HINF_LOCUS42343</name>
    <name evidence="10" type="ORF">HINF_LOCUS42344</name>
    <name evidence="5" type="ORF">HINF_LOCUS50594</name>
    <name evidence="6" type="ORF">HINF_LOCUS50595</name>
    <name evidence="11" type="ORF">HINF_LOCUS78766</name>
    <name evidence="12" type="ORF">HINF_LOCUS78767</name>
</gene>
<dbReference type="Proteomes" id="UP001642409">
    <property type="component" value="Unassembled WGS sequence"/>
</dbReference>
<reference evidence="3" key="1">
    <citation type="submission" date="2023-06" db="EMBL/GenBank/DDBJ databases">
        <authorList>
            <person name="Kurt Z."/>
        </authorList>
    </citation>
    <scope>NUCLEOTIDE SEQUENCE</scope>
</reference>
<proteinExistence type="predicted"/>
<dbReference type="EMBL" id="CAXDID020000913">
    <property type="protein sequence ID" value="CAL6115760.1"/>
    <property type="molecule type" value="Genomic_DNA"/>
</dbReference>
<dbReference type="EMBL" id="CAXDID020000913">
    <property type="protein sequence ID" value="CAL6115758.1"/>
    <property type="molecule type" value="Genomic_DNA"/>
</dbReference>
<evidence type="ECO:0000313" key="8">
    <source>
        <dbReference type="EMBL" id="CAL6047711.1"/>
    </source>
</evidence>
<evidence type="ECO:0000313" key="10">
    <source>
        <dbReference type="EMBL" id="CAL6047719.1"/>
    </source>
</evidence>
<accession>A0AA86Q0P8</accession>
<keyword evidence="13" id="KW-1185">Reference proteome</keyword>
<evidence type="ECO:0000313" key="4">
    <source>
        <dbReference type="EMBL" id="CAI9948999.1"/>
    </source>
</evidence>
<dbReference type="EMBL" id="CATOUU010000792">
    <property type="protein sequence ID" value="CAI9948999.1"/>
    <property type="molecule type" value="Genomic_DNA"/>
</dbReference>
<protein>
    <submittedName>
        <fullName evidence="7">Hypothetical_protein</fullName>
    </submittedName>
</protein>
<dbReference type="EMBL" id="CATOUU010000961">
    <property type="protein sequence ID" value="CAI9962950.1"/>
    <property type="molecule type" value="Genomic_DNA"/>
</dbReference>
<dbReference type="EMBL" id="CATOUU010000792">
    <property type="protein sequence ID" value="CAI9948998.1"/>
    <property type="molecule type" value="Genomic_DNA"/>
</dbReference>
<dbReference type="EMBL" id="CAXDID020000172">
    <property type="protein sequence ID" value="CAL6047707.1"/>
    <property type="molecule type" value="Genomic_DNA"/>
</dbReference>
<evidence type="ECO:0000313" key="11">
    <source>
        <dbReference type="EMBL" id="CAL6115758.1"/>
    </source>
</evidence>
<evidence type="ECO:0000313" key="1">
    <source>
        <dbReference type="EMBL" id="CAI9948993.1"/>
    </source>
</evidence>
<evidence type="ECO:0000313" key="7">
    <source>
        <dbReference type="EMBL" id="CAL6047707.1"/>
    </source>
</evidence>
<evidence type="ECO:0000313" key="13">
    <source>
        <dbReference type="Proteomes" id="UP001642409"/>
    </source>
</evidence>
<dbReference type="EMBL" id="CAXDID020000172">
    <property type="protein sequence ID" value="CAL6047719.1"/>
    <property type="molecule type" value="Genomic_DNA"/>
</dbReference>
<reference evidence="7 13" key="2">
    <citation type="submission" date="2024-07" db="EMBL/GenBank/DDBJ databases">
        <authorList>
            <person name="Akdeniz Z."/>
        </authorList>
    </citation>
    <scope>NUCLEOTIDE SEQUENCE [LARGE SCALE GENOMIC DNA]</scope>
</reference>
<dbReference type="EMBL" id="CATOUU010000792">
    <property type="protein sequence ID" value="CAI9948993.1"/>
    <property type="molecule type" value="Genomic_DNA"/>
</dbReference>
<dbReference type="EMBL" id="CAXDID020000172">
    <property type="protein sequence ID" value="CAL6047717.1"/>
    <property type="molecule type" value="Genomic_DNA"/>
</dbReference>
<evidence type="ECO:0000313" key="3">
    <source>
        <dbReference type="EMBL" id="CAI9948998.1"/>
    </source>
</evidence>
<comment type="caution">
    <text evidence="3">The sequence shown here is derived from an EMBL/GenBank/DDBJ whole genome shotgun (WGS) entry which is preliminary data.</text>
</comment>
<evidence type="ECO:0000313" key="6">
    <source>
        <dbReference type="EMBL" id="CAI9962950.1"/>
    </source>
</evidence>
<dbReference type="AlphaFoldDB" id="A0AA86Q0P8"/>
<dbReference type="EMBL" id="CATOUU010000792">
    <property type="protein sequence ID" value="CAI9948995.1"/>
    <property type="molecule type" value="Genomic_DNA"/>
</dbReference>
<evidence type="ECO:0000313" key="9">
    <source>
        <dbReference type="EMBL" id="CAL6047717.1"/>
    </source>
</evidence>
<dbReference type="EMBL" id="CAXDID020000172">
    <property type="protein sequence ID" value="CAL6047711.1"/>
    <property type="molecule type" value="Genomic_DNA"/>
</dbReference>
<sequence length="133" mass="15464">MEIVLRRLTQNLTAQQNFIQLSAMQGVMDAISNQTVQFIIHKEQCRITQIFTYCLQIYTLLLQKCKTSWNNKARYPFISGIGILFMHSQRPNPPIVGRQRFAVGRLLFQMISAQFQLNIVYGEHLLLAQAKYN</sequence>
<organism evidence="3">
    <name type="scientific">Hexamita inflata</name>
    <dbReference type="NCBI Taxonomy" id="28002"/>
    <lineage>
        <taxon>Eukaryota</taxon>
        <taxon>Metamonada</taxon>
        <taxon>Diplomonadida</taxon>
        <taxon>Hexamitidae</taxon>
        <taxon>Hexamitinae</taxon>
        <taxon>Hexamita</taxon>
    </lineage>
</organism>
<evidence type="ECO:0000313" key="2">
    <source>
        <dbReference type="EMBL" id="CAI9948995.1"/>
    </source>
</evidence>
<name>A0AA86Q0P8_9EUKA</name>
<dbReference type="EMBL" id="CATOUU010000961">
    <property type="protein sequence ID" value="CAI9962949.1"/>
    <property type="molecule type" value="Genomic_DNA"/>
</dbReference>